<feature type="domain" description="PPIase FKBP-type" evidence="8">
    <location>
        <begin position="200"/>
        <end position="281"/>
    </location>
</feature>
<proteinExistence type="inferred from homology"/>
<dbReference type="AlphaFoldDB" id="A0A9D1GGJ3"/>
<evidence type="ECO:0000259" key="8">
    <source>
        <dbReference type="PROSITE" id="PS50059"/>
    </source>
</evidence>
<dbReference type="EC" id="5.2.1.8" evidence="6"/>
<keyword evidence="3 5" id="KW-0697">Rotamase</keyword>
<dbReference type="InterPro" id="IPR036944">
    <property type="entry name" value="PPIase_FKBP_N_sf"/>
</dbReference>
<gene>
    <name evidence="9" type="ORF">IAD06_10100</name>
</gene>
<evidence type="ECO:0000313" key="10">
    <source>
        <dbReference type="Proteomes" id="UP000886722"/>
    </source>
</evidence>
<dbReference type="Gene3D" id="1.10.287.460">
    <property type="entry name" value="Peptidyl-prolyl cis-trans isomerase, FKBP-type, N-terminal domain"/>
    <property type="match status" value="1"/>
</dbReference>
<evidence type="ECO:0000256" key="6">
    <source>
        <dbReference type="RuleBase" id="RU003915"/>
    </source>
</evidence>
<reference evidence="9" key="2">
    <citation type="journal article" date="2021" name="PeerJ">
        <title>Extensive microbial diversity within the chicken gut microbiome revealed by metagenomics and culture.</title>
        <authorList>
            <person name="Gilroy R."/>
            <person name="Ravi A."/>
            <person name="Getino M."/>
            <person name="Pursley I."/>
            <person name="Horton D.L."/>
            <person name="Alikhan N.F."/>
            <person name="Baker D."/>
            <person name="Gharbi K."/>
            <person name="Hall N."/>
            <person name="Watson M."/>
            <person name="Adriaenssens E.M."/>
            <person name="Foster-Nyarko E."/>
            <person name="Jarju S."/>
            <person name="Secka A."/>
            <person name="Antonio M."/>
            <person name="Oren A."/>
            <person name="Chaudhuri R.R."/>
            <person name="La Ragione R."/>
            <person name="Hildebrand F."/>
            <person name="Pallen M.J."/>
        </authorList>
    </citation>
    <scope>NUCLEOTIDE SEQUENCE</scope>
    <source>
        <strain evidence="9">21143</strain>
    </source>
</reference>
<dbReference type="GO" id="GO:0003755">
    <property type="term" value="F:peptidyl-prolyl cis-trans isomerase activity"/>
    <property type="evidence" value="ECO:0007669"/>
    <property type="project" value="UniProtKB-UniRule"/>
</dbReference>
<evidence type="ECO:0000256" key="2">
    <source>
        <dbReference type="ARBA" id="ARBA00006577"/>
    </source>
</evidence>
<evidence type="ECO:0000256" key="4">
    <source>
        <dbReference type="ARBA" id="ARBA00023235"/>
    </source>
</evidence>
<dbReference type="InterPro" id="IPR000774">
    <property type="entry name" value="PPIase_FKBP_N"/>
</dbReference>
<evidence type="ECO:0000256" key="1">
    <source>
        <dbReference type="ARBA" id="ARBA00000971"/>
    </source>
</evidence>
<name>A0A9D1GGJ3_9BACT</name>
<organism evidence="9 10">
    <name type="scientific">Candidatus Caccoplasma intestinavium</name>
    <dbReference type="NCBI Taxonomy" id="2840716"/>
    <lineage>
        <taxon>Bacteria</taxon>
        <taxon>Pseudomonadati</taxon>
        <taxon>Bacteroidota</taxon>
        <taxon>Bacteroidia</taxon>
        <taxon>Bacteroidales</taxon>
        <taxon>Bacteroidaceae</taxon>
        <taxon>Bacteroidaceae incertae sedis</taxon>
        <taxon>Candidatus Caccoplasma</taxon>
    </lineage>
</organism>
<dbReference type="PANTHER" id="PTHR43811">
    <property type="entry name" value="FKBP-TYPE PEPTIDYL-PROLYL CIS-TRANS ISOMERASE FKPA"/>
    <property type="match status" value="1"/>
</dbReference>
<feature type="chain" id="PRO_5039059349" description="Peptidyl-prolyl cis-trans isomerase" evidence="7">
    <location>
        <begin position="20"/>
        <end position="282"/>
    </location>
</feature>
<dbReference type="Pfam" id="PF01346">
    <property type="entry name" value="FKBP_N"/>
    <property type="match status" value="1"/>
</dbReference>
<evidence type="ECO:0000256" key="5">
    <source>
        <dbReference type="PROSITE-ProRule" id="PRU00277"/>
    </source>
</evidence>
<protein>
    <recommendedName>
        <fullName evidence="6">Peptidyl-prolyl cis-trans isomerase</fullName>
        <ecNumber evidence="6">5.2.1.8</ecNumber>
    </recommendedName>
</protein>
<reference evidence="9" key="1">
    <citation type="submission" date="2020-10" db="EMBL/GenBank/DDBJ databases">
        <authorList>
            <person name="Gilroy R."/>
        </authorList>
    </citation>
    <scope>NUCLEOTIDE SEQUENCE</scope>
    <source>
        <strain evidence="9">21143</strain>
    </source>
</reference>
<comment type="caution">
    <text evidence="9">The sequence shown here is derived from an EMBL/GenBank/DDBJ whole genome shotgun (WGS) entry which is preliminary data.</text>
</comment>
<dbReference type="EMBL" id="DVKT01000074">
    <property type="protein sequence ID" value="HIT40366.1"/>
    <property type="molecule type" value="Genomic_DNA"/>
</dbReference>
<comment type="catalytic activity">
    <reaction evidence="1 5 6">
        <text>[protein]-peptidylproline (omega=180) = [protein]-peptidylproline (omega=0)</text>
        <dbReference type="Rhea" id="RHEA:16237"/>
        <dbReference type="Rhea" id="RHEA-COMP:10747"/>
        <dbReference type="Rhea" id="RHEA-COMP:10748"/>
        <dbReference type="ChEBI" id="CHEBI:83833"/>
        <dbReference type="ChEBI" id="CHEBI:83834"/>
        <dbReference type="EC" id="5.2.1.8"/>
    </reaction>
</comment>
<dbReference type="SUPFAM" id="SSF54534">
    <property type="entry name" value="FKBP-like"/>
    <property type="match status" value="1"/>
</dbReference>
<evidence type="ECO:0000256" key="3">
    <source>
        <dbReference type="ARBA" id="ARBA00023110"/>
    </source>
</evidence>
<dbReference type="PROSITE" id="PS51257">
    <property type="entry name" value="PROKAR_LIPOPROTEIN"/>
    <property type="match status" value="1"/>
</dbReference>
<keyword evidence="7" id="KW-0732">Signal</keyword>
<comment type="similarity">
    <text evidence="2 6">Belongs to the FKBP-type PPIase family.</text>
</comment>
<evidence type="ECO:0000256" key="7">
    <source>
        <dbReference type="SAM" id="SignalP"/>
    </source>
</evidence>
<dbReference type="InterPro" id="IPR046357">
    <property type="entry name" value="PPIase_dom_sf"/>
</dbReference>
<dbReference type="PROSITE" id="PS50059">
    <property type="entry name" value="FKBP_PPIASE"/>
    <property type="match status" value="1"/>
</dbReference>
<dbReference type="Gene3D" id="3.10.50.40">
    <property type="match status" value="1"/>
</dbReference>
<sequence>MKKTAICLMAALGMTAVSLTSCDSSCKPVKELANASDSLVYAVGVLTGTDVNSGIQNLGQPVDIDQFIKGAKKALYSDSTAFSYELGLSFASGIKQQLKQMSEQLGVTIDNDTYMAAFCAALKKDSTALMNQMTAQIAYRTIAMEAENKKLASSPEAIQNKADGEAFLAAKAKEEGVVATGSGLLYKVVKKGKGNTPKQGSRVKVNYKGTLVDGTQFDANDNVQMVIGQMVPGFNEALMLMSPGAKYTIYIPSELGYGVRGRGGVPSNAVMIFDVELLSIEK</sequence>
<dbReference type="GO" id="GO:0006457">
    <property type="term" value="P:protein folding"/>
    <property type="evidence" value="ECO:0007669"/>
    <property type="project" value="InterPro"/>
</dbReference>
<keyword evidence="4 5" id="KW-0413">Isomerase</keyword>
<accession>A0A9D1GGJ3</accession>
<dbReference type="Pfam" id="PF00254">
    <property type="entry name" value="FKBP_C"/>
    <property type="match status" value="1"/>
</dbReference>
<dbReference type="InterPro" id="IPR001179">
    <property type="entry name" value="PPIase_FKBP_dom"/>
</dbReference>
<dbReference type="PANTHER" id="PTHR43811:SF19">
    <property type="entry name" value="39 KDA FK506-BINDING NUCLEAR PROTEIN"/>
    <property type="match status" value="1"/>
</dbReference>
<dbReference type="Proteomes" id="UP000886722">
    <property type="component" value="Unassembled WGS sequence"/>
</dbReference>
<evidence type="ECO:0000313" key="9">
    <source>
        <dbReference type="EMBL" id="HIT40366.1"/>
    </source>
</evidence>
<feature type="signal peptide" evidence="7">
    <location>
        <begin position="1"/>
        <end position="19"/>
    </location>
</feature>